<feature type="compositionally biased region" description="Low complexity" evidence="2">
    <location>
        <begin position="292"/>
        <end position="303"/>
    </location>
</feature>
<evidence type="ECO:0000313" key="5">
    <source>
        <dbReference type="Proteomes" id="UP000266841"/>
    </source>
</evidence>
<evidence type="ECO:0000256" key="2">
    <source>
        <dbReference type="SAM" id="MobiDB-lite"/>
    </source>
</evidence>
<keyword evidence="1" id="KW-0479">Metal-binding</keyword>
<keyword evidence="1" id="KW-0863">Zinc-finger</keyword>
<feature type="region of interest" description="Disordered" evidence="2">
    <location>
        <begin position="143"/>
        <end position="254"/>
    </location>
</feature>
<accession>K0SLI6</accession>
<dbReference type="PROSITE" id="PS50115">
    <property type="entry name" value="ARFGAP"/>
    <property type="match status" value="1"/>
</dbReference>
<dbReference type="InterPro" id="IPR001164">
    <property type="entry name" value="ArfGAP_dom"/>
</dbReference>
<feature type="compositionally biased region" description="Low complexity" evidence="2">
    <location>
        <begin position="344"/>
        <end position="357"/>
    </location>
</feature>
<comment type="caution">
    <text evidence="4">The sequence shown here is derived from an EMBL/GenBank/DDBJ whole genome shotgun (WGS) entry which is preliminary data.</text>
</comment>
<dbReference type="CDD" id="cd08838">
    <property type="entry name" value="ArfGap_AGFG"/>
    <property type="match status" value="1"/>
</dbReference>
<feature type="region of interest" description="Disordered" evidence="2">
    <location>
        <begin position="846"/>
        <end position="866"/>
    </location>
</feature>
<feature type="region of interest" description="Disordered" evidence="2">
    <location>
        <begin position="791"/>
        <end position="829"/>
    </location>
</feature>
<dbReference type="InterPro" id="IPR037278">
    <property type="entry name" value="ARFGAP/RecO"/>
</dbReference>
<dbReference type="Proteomes" id="UP000266841">
    <property type="component" value="Unassembled WGS sequence"/>
</dbReference>
<keyword evidence="5" id="KW-1185">Reference proteome</keyword>
<name>K0SLI6_THAOC</name>
<evidence type="ECO:0000256" key="1">
    <source>
        <dbReference type="PROSITE-ProRule" id="PRU00288"/>
    </source>
</evidence>
<dbReference type="EMBL" id="AGNL01023082">
    <property type="protein sequence ID" value="EJK59347.1"/>
    <property type="molecule type" value="Genomic_DNA"/>
</dbReference>
<feature type="compositionally biased region" description="Polar residues" evidence="2">
    <location>
        <begin position="172"/>
        <end position="182"/>
    </location>
</feature>
<feature type="compositionally biased region" description="Polar residues" evidence="2">
    <location>
        <begin position="739"/>
        <end position="748"/>
    </location>
</feature>
<evidence type="ECO:0000313" key="4">
    <source>
        <dbReference type="EMBL" id="EJK59347.1"/>
    </source>
</evidence>
<organism evidence="4 5">
    <name type="scientific">Thalassiosira oceanica</name>
    <name type="common">Marine diatom</name>
    <dbReference type="NCBI Taxonomy" id="159749"/>
    <lineage>
        <taxon>Eukaryota</taxon>
        <taxon>Sar</taxon>
        <taxon>Stramenopiles</taxon>
        <taxon>Ochrophyta</taxon>
        <taxon>Bacillariophyta</taxon>
        <taxon>Coscinodiscophyceae</taxon>
        <taxon>Thalassiosirophycidae</taxon>
        <taxon>Thalassiosirales</taxon>
        <taxon>Thalassiosiraceae</taxon>
        <taxon>Thalassiosira</taxon>
    </lineage>
</organism>
<proteinExistence type="predicted"/>
<dbReference type="Pfam" id="PF01412">
    <property type="entry name" value="ArfGap"/>
    <property type="match status" value="1"/>
</dbReference>
<dbReference type="OMA" id="HYDDELK"/>
<keyword evidence="1" id="KW-0862">Zinc</keyword>
<feature type="domain" description="Arf-GAP" evidence="3">
    <location>
        <begin position="29"/>
        <end position="150"/>
    </location>
</feature>
<dbReference type="PANTHER" id="PTHR46085">
    <property type="entry name" value="ARFGAP/RECO-RELATED"/>
    <property type="match status" value="1"/>
</dbReference>
<feature type="region of interest" description="Disordered" evidence="2">
    <location>
        <begin position="1"/>
        <end position="30"/>
    </location>
</feature>
<feature type="compositionally biased region" description="Polar residues" evidence="2">
    <location>
        <begin position="542"/>
        <end position="562"/>
    </location>
</feature>
<feature type="region of interest" description="Disordered" evidence="2">
    <location>
        <begin position="288"/>
        <end position="426"/>
    </location>
</feature>
<gene>
    <name evidence="4" type="ORF">THAOC_20446</name>
</gene>
<dbReference type="PANTHER" id="PTHR46085:SF3">
    <property type="entry name" value="ARF GTPASE ACTIVATING PROTEIN"/>
    <property type="match status" value="1"/>
</dbReference>
<dbReference type="Gene3D" id="1.10.220.150">
    <property type="entry name" value="Arf GTPase activating protein"/>
    <property type="match status" value="1"/>
</dbReference>
<dbReference type="InterPro" id="IPR038508">
    <property type="entry name" value="ArfGAP_dom_sf"/>
</dbReference>
<dbReference type="AlphaFoldDB" id="K0SLI6"/>
<reference evidence="4 5" key="1">
    <citation type="journal article" date="2012" name="Genome Biol.">
        <title>Genome and low-iron response of an oceanic diatom adapted to chronic iron limitation.</title>
        <authorList>
            <person name="Lommer M."/>
            <person name="Specht M."/>
            <person name="Roy A.S."/>
            <person name="Kraemer L."/>
            <person name="Andreson R."/>
            <person name="Gutowska M.A."/>
            <person name="Wolf J."/>
            <person name="Bergner S.V."/>
            <person name="Schilhabel M.B."/>
            <person name="Klostermeier U.C."/>
            <person name="Beiko R.G."/>
            <person name="Rosenstiel P."/>
            <person name="Hippler M."/>
            <person name="Laroche J."/>
        </authorList>
    </citation>
    <scope>NUCLEOTIDE SEQUENCE [LARGE SCALE GENOMIC DNA]</scope>
    <source>
        <strain evidence="4 5">CCMP1005</strain>
    </source>
</reference>
<feature type="region of interest" description="Disordered" evidence="2">
    <location>
        <begin position="487"/>
        <end position="514"/>
    </location>
</feature>
<feature type="region of interest" description="Disordered" evidence="2">
    <location>
        <begin position="725"/>
        <end position="748"/>
    </location>
</feature>
<dbReference type="GO" id="GO:0008270">
    <property type="term" value="F:zinc ion binding"/>
    <property type="evidence" value="ECO:0007669"/>
    <property type="project" value="UniProtKB-KW"/>
</dbReference>
<feature type="compositionally biased region" description="Polar residues" evidence="2">
    <location>
        <begin position="225"/>
        <end position="234"/>
    </location>
</feature>
<feature type="compositionally biased region" description="Polar residues" evidence="2">
    <location>
        <begin position="311"/>
        <end position="341"/>
    </location>
</feature>
<feature type="compositionally biased region" description="Low complexity" evidence="2">
    <location>
        <begin position="186"/>
        <end position="196"/>
    </location>
</feature>
<dbReference type="eggNOG" id="KOG0702">
    <property type="taxonomic scope" value="Eukaryota"/>
</dbReference>
<dbReference type="SUPFAM" id="SSF57863">
    <property type="entry name" value="ArfGap/RecO-like zinc finger"/>
    <property type="match status" value="1"/>
</dbReference>
<dbReference type="SMART" id="SM00105">
    <property type="entry name" value="ArfGap"/>
    <property type="match status" value="1"/>
</dbReference>
<feature type="compositionally biased region" description="Polar residues" evidence="2">
    <location>
        <begin position="364"/>
        <end position="403"/>
    </location>
</feature>
<evidence type="ECO:0000259" key="3">
    <source>
        <dbReference type="PROSITE" id="PS50115"/>
    </source>
</evidence>
<protein>
    <recommendedName>
        <fullName evidence="3">Arf-GAP domain-containing protein</fullName>
    </recommendedName>
</protein>
<sequence length="980" mass="104767">MLARPGAARNKATPQQRRRKQASAEETPDEIVRRLQRLPPNKKCADCPSKLTRCVNLTHGTFICNGCSGVHREFSHKIKGIGHSSFSTEEVAKLRHPESGNEAVNARFLARYDAGTSMPMPRESELDAIRTWIRTKYIDRKWCERGSPSGDSGGGTRSNNRSAKTAVKSSDRGSNSRRQIMPSTKPAAAPAPAAPAEDLFGFDTVAPSKEPASQSDSHWDAFGGSMQNQQSAPTFQADFGNAPPAAQSSVPADSATFEADFGNSAQQPTMVAMPTARQTIVQPAFDANFNRTPTTPQQQSQSTDGFADFPPQTQQCAAQPVQPNGFANFSPQEQTQPQSDGFASFSHSNLDSHSMSSRAGISVPSPNTQGQQTNSRQYSQPTGQPQTNAPTQIQAANTVQMPPQQTDQVPQNPMQQQQQQQQPSTQLNFGQFPVQSHQQNQAFESAASFQNQPKLSQGQAIQAGTFANFQGHGASQQTPTNTQFFAQSQVPPSQDFSSFSPSQPSQSSTQTEPQQNMQLTAQGGQGGTTQPSELNLNQTANAVSNGSSNTVALPTENVTTSLPDEPSSAAVEDEANIETNPNAFRPADESKKSAFDAFDNLSLEPSPSLAGFAAPAGTYNKQQLKQSMFPEGQTVVYTNSDGSTHATVKSVHYDDELKPYYTIDLGGRERQTDDTHLALPGDVAATSNDDSAVLQKTVSMLQSMNSEQLLQVQQFIQSLTKQSDMASGVNDGTAVQGPGSPTNSMAQHSPQVFTYPQQPILQSMGDNSTIDSLDFGNSISQASQPQILHQPQLTMNSPPGQTSQSGPQETIFGDSSQHPAPQMSIQPRTQQPMPAIEMQPVGVLPMGALHPPGSEPPNDASASAHNESLAWSHGPIGTSGDHSSWPGYGTLLRKFPKPCADVAVRNSTSHAVSRDANRGSVVSSWECLNGATLPSRWNDIDGGTAESAPAVSTPSAIAQPTARCEGGESLRFLIVVISHV</sequence>
<dbReference type="GO" id="GO:0005096">
    <property type="term" value="F:GTPase activator activity"/>
    <property type="evidence" value="ECO:0007669"/>
    <property type="project" value="InterPro"/>
</dbReference>
<feature type="compositionally biased region" description="Low complexity" evidence="2">
    <location>
        <begin position="404"/>
        <end position="426"/>
    </location>
</feature>
<dbReference type="InterPro" id="IPR044820">
    <property type="entry name" value="AGD14-like"/>
</dbReference>
<feature type="region of interest" description="Disordered" evidence="2">
    <location>
        <begin position="542"/>
        <end position="587"/>
    </location>
</feature>
<dbReference type="OrthoDB" id="6036at2759"/>